<name>A0A9N9B369_9GLOM</name>
<gene>
    <name evidence="2" type="ORF">AMORRO_LOCUS5489</name>
</gene>
<organism evidence="2 3">
    <name type="scientific">Acaulospora morrowiae</name>
    <dbReference type="NCBI Taxonomy" id="94023"/>
    <lineage>
        <taxon>Eukaryota</taxon>
        <taxon>Fungi</taxon>
        <taxon>Fungi incertae sedis</taxon>
        <taxon>Mucoromycota</taxon>
        <taxon>Glomeromycotina</taxon>
        <taxon>Glomeromycetes</taxon>
        <taxon>Diversisporales</taxon>
        <taxon>Acaulosporaceae</taxon>
        <taxon>Acaulospora</taxon>
    </lineage>
</organism>
<evidence type="ECO:0000256" key="1">
    <source>
        <dbReference type="SAM" id="Phobius"/>
    </source>
</evidence>
<protein>
    <submittedName>
        <fullName evidence="2">11319_t:CDS:1</fullName>
    </submittedName>
</protein>
<evidence type="ECO:0000313" key="3">
    <source>
        <dbReference type="Proteomes" id="UP000789342"/>
    </source>
</evidence>
<dbReference type="Proteomes" id="UP000789342">
    <property type="component" value="Unassembled WGS sequence"/>
</dbReference>
<sequence>MNPSQPKEPQLEGSRYLWYISVMKFYDSVTRWWFIYIIIHILIMMCTLQITPQQRTPYRKLLVKTSRPIEIPNTDNSGNVMQFRFVNSNVIAWSVENIYLESEDYYRLDFKKLNFSLDTWNLLLIPNSERKSVESRQPYIRMGQPVDILWTNDYA</sequence>
<dbReference type="AlphaFoldDB" id="A0A9N9B369"/>
<keyword evidence="1" id="KW-1133">Transmembrane helix</keyword>
<proteinExistence type="predicted"/>
<keyword evidence="1" id="KW-0812">Transmembrane</keyword>
<reference evidence="2" key="1">
    <citation type="submission" date="2021-06" db="EMBL/GenBank/DDBJ databases">
        <authorList>
            <person name="Kallberg Y."/>
            <person name="Tangrot J."/>
            <person name="Rosling A."/>
        </authorList>
    </citation>
    <scope>NUCLEOTIDE SEQUENCE</scope>
    <source>
        <strain evidence="2">CL551</strain>
    </source>
</reference>
<keyword evidence="3" id="KW-1185">Reference proteome</keyword>
<comment type="caution">
    <text evidence="2">The sequence shown here is derived from an EMBL/GenBank/DDBJ whole genome shotgun (WGS) entry which is preliminary data.</text>
</comment>
<evidence type="ECO:0000313" key="2">
    <source>
        <dbReference type="EMBL" id="CAG8549132.1"/>
    </source>
</evidence>
<dbReference type="EMBL" id="CAJVPV010003324">
    <property type="protein sequence ID" value="CAG8549132.1"/>
    <property type="molecule type" value="Genomic_DNA"/>
</dbReference>
<feature type="transmembrane region" description="Helical" evidence="1">
    <location>
        <begin position="33"/>
        <end position="51"/>
    </location>
</feature>
<accession>A0A9N9B369</accession>
<keyword evidence="1" id="KW-0472">Membrane</keyword>